<feature type="compositionally biased region" description="Basic and acidic residues" evidence="1">
    <location>
        <begin position="150"/>
        <end position="162"/>
    </location>
</feature>
<organism evidence="2 3">
    <name type="scientific">Nitrospina gracilis (strain 3/211)</name>
    <dbReference type="NCBI Taxonomy" id="1266370"/>
    <lineage>
        <taxon>Bacteria</taxon>
        <taxon>Pseudomonadati</taxon>
        <taxon>Nitrospinota/Tectimicrobiota group</taxon>
        <taxon>Nitrospinota</taxon>
        <taxon>Nitrospinia</taxon>
        <taxon>Nitrospinales</taxon>
        <taxon>Nitrospinaceae</taxon>
        <taxon>Nitrospina</taxon>
    </lineage>
</organism>
<feature type="compositionally biased region" description="Basic residues" evidence="1">
    <location>
        <begin position="163"/>
        <end position="172"/>
    </location>
</feature>
<evidence type="ECO:0008006" key="4">
    <source>
        <dbReference type="Google" id="ProtNLM"/>
    </source>
</evidence>
<dbReference type="AlphaFoldDB" id="M1YIY4"/>
<sequence>MIRFSPKKNCGNFGAMETPSQTKQEMLNHLLSQGDAMVCLDARQPDVDVPKQHKHNPMLNLVLNLGFRRPIEADENGIYATLSFGGRPHKCIIPFTSVWAMYDPQTNEGQVWEESIPQDIDLMEEMSKAKKPDTTRKTTIQPQTRPAAKSAEKDKESGEKPKRDRSHLRVIK</sequence>
<gene>
    <name evidence="2" type="ORF">NITGR_290063</name>
</gene>
<feature type="region of interest" description="Disordered" evidence="1">
    <location>
        <begin position="124"/>
        <end position="172"/>
    </location>
</feature>
<proteinExistence type="predicted"/>
<protein>
    <recommendedName>
        <fullName evidence="4">Stringent starvation protein B</fullName>
    </recommendedName>
</protein>
<name>M1YIY4_NITG3</name>
<dbReference type="Proteomes" id="UP000011704">
    <property type="component" value="Unassembled WGS sequence"/>
</dbReference>
<accession>M1YIY4</accession>
<dbReference type="Gene3D" id="2.30.30.220">
    <property type="entry name" value="SspB-like"/>
    <property type="match status" value="1"/>
</dbReference>
<dbReference type="EMBL" id="CAQJ01000032">
    <property type="protein sequence ID" value="CCQ90463.1"/>
    <property type="molecule type" value="Genomic_DNA"/>
</dbReference>
<reference evidence="2 3" key="1">
    <citation type="journal article" date="2013" name="Front. Microbiol.">
        <title>The genome of Nitrospina gracilis illuminates the metabolism and evolution of the major marine nitrite oxidizer.</title>
        <authorList>
            <person name="Luecker S."/>
            <person name="Nowka B."/>
            <person name="Rattei T."/>
            <person name="Spieck E."/>
            <person name="and Daims H."/>
        </authorList>
    </citation>
    <scope>NUCLEOTIDE SEQUENCE [LARGE SCALE GENOMIC DNA]</scope>
    <source>
        <strain evidence="2 3">3/211</strain>
    </source>
</reference>
<dbReference type="HOGENOM" id="CLU_127054_0_0_0"/>
<comment type="caution">
    <text evidence="2">The sequence shown here is derived from an EMBL/GenBank/DDBJ whole genome shotgun (WGS) entry which is preliminary data.</text>
</comment>
<dbReference type="InterPro" id="IPR007481">
    <property type="entry name" value="SspB"/>
</dbReference>
<dbReference type="InParanoid" id="M1YIY4"/>
<dbReference type="SUPFAM" id="SSF101738">
    <property type="entry name" value="SspB-like"/>
    <property type="match status" value="1"/>
</dbReference>
<evidence type="ECO:0000256" key="1">
    <source>
        <dbReference type="SAM" id="MobiDB-lite"/>
    </source>
</evidence>
<dbReference type="InterPro" id="IPR036760">
    <property type="entry name" value="SspB-like_sf"/>
</dbReference>
<dbReference type="Pfam" id="PF04386">
    <property type="entry name" value="SspB"/>
    <property type="match status" value="1"/>
</dbReference>
<feature type="compositionally biased region" description="Basic and acidic residues" evidence="1">
    <location>
        <begin position="125"/>
        <end position="136"/>
    </location>
</feature>
<dbReference type="STRING" id="1266370.NITGR_290063"/>
<evidence type="ECO:0000313" key="3">
    <source>
        <dbReference type="Proteomes" id="UP000011704"/>
    </source>
</evidence>
<evidence type="ECO:0000313" key="2">
    <source>
        <dbReference type="EMBL" id="CCQ90463.1"/>
    </source>
</evidence>
<keyword evidence="3" id="KW-1185">Reference proteome</keyword>